<dbReference type="STRING" id="927083.DB32_005870"/>
<keyword evidence="1" id="KW-0378">Hydrolase</keyword>
<dbReference type="PANTHER" id="PTHR43540:SF3">
    <property type="entry name" value="ENTEROBACTIN SYNTHASE COMPONENT B"/>
    <property type="match status" value="1"/>
</dbReference>
<evidence type="ECO:0000259" key="2">
    <source>
        <dbReference type="Pfam" id="PF00857"/>
    </source>
</evidence>
<gene>
    <name evidence="3" type="ORF">DB32_005870</name>
</gene>
<keyword evidence="4" id="KW-1185">Reference proteome</keyword>
<dbReference type="Pfam" id="PF00857">
    <property type="entry name" value="Isochorismatase"/>
    <property type="match status" value="1"/>
</dbReference>
<name>A0A0F6W6S9_9BACT</name>
<dbReference type="InterPro" id="IPR050272">
    <property type="entry name" value="Isochorismatase-like_hydrls"/>
</dbReference>
<proteinExistence type="predicted"/>
<dbReference type="PANTHER" id="PTHR43540">
    <property type="entry name" value="PEROXYUREIDOACRYLATE/UREIDOACRYLATE AMIDOHYDROLASE-RELATED"/>
    <property type="match status" value="1"/>
</dbReference>
<dbReference type="InterPro" id="IPR000868">
    <property type="entry name" value="Isochorismatase-like_dom"/>
</dbReference>
<dbReference type="KEGG" id="samy:DB32_005870"/>
<accession>A0A0F6W6S9</accession>
<dbReference type="PRINTS" id="PR01398">
    <property type="entry name" value="ISCHRISMTASE"/>
</dbReference>
<dbReference type="SUPFAM" id="SSF52499">
    <property type="entry name" value="Isochorismatase-like hydrolases"/>
    <property type="match status" value="1"/>
</dbReference>
<dbReference type="RefSeq" id="WP_053235830.1">
    <property type="nucleotide sequence ID" value="NZ_CP011125.1"/>
</dbReference>
<sequence>MALPTIAPYELPTPRSWPECRARWTLEPSRAALLVHDMQAYFLRPFDPSASPLRPVLEHVRALVGACARVGVPALFSVQPGEQSRDERGLLWDLWGPGIVEHPSLAKLGLDVGEIDADALIPKRRYSAFFETRLHDRLRTLGRDQLMITGIYAHIGCLTTAVDGCMRGVQPFFLADATADFSREDHEIALRQVARTAGVVLTTSDALRALEPSRGEG</sequence>
<dbReference type="Gene3D" id="3.40.50.850">
    <property type="entry name" value="Isochorismatase-like"/>
    <property type="match status" value="1"/>
</dbReference>
<protein>
    <submittedName>
        <fullName evidence="3">Isochorismatase</fullName>
    </submittedName>
</protein>
<organism evidence="3 4">
    <name type="scientific">Sandaracinus amylolyticus</name>
    <dbReference type="NCBI Taxonomy" id="927083"/>
    <lineage>
        <taxon>Bacteria</taxon>
        <taxon>Pseudomonadati</taxon>
        <taxon>Myxococcota</taxon>
        <taxon>Polyangia</taxon>
        <taxon>Polyangiales</taxon>
        <taxon>Sandaracinaceae</taxon>
        <taxon>Sandaracinus</taxon>
    </lineage>
</organism>
<dbReference type="EMBL" id="CP011125">
    <property type="protein sequence ID" value="AKF08721.1"/>
    <property type="molecule type" value="Genomic_DNA"/>
</dbReference>
<dbReference type="GO" id="GO:0008908">
    <property type="term" value="F:isochorismatase activity"/>
    <property type="evidence" value="ECO:0007669"/>
    <property type="project" value="InterPro"/>
</dbReference>
<dbReference type="AlphaFoldDB" id="A0A0F6W6S9"/>
<evidence type="ECO:0000256" key="1">
    <source>
        <dbReference type="ARBA" id="ARBA00022801"/>
    </source>
</evidence>
<reference evidence="3 4" key="1">
    <citation type="submission" date="2015-03" db="EMBL/GenBank/DDBJ databases">
        <title>Genome assembly of Sandaracinus amylolyticus DSM 53668.</title>
        <authorList>
            <person name="Sharma G."/>
            <person name="Subramanian S."/>
        </authorList>
    </citation>
    <scope>NUCLEOTIDE SEQUENCE [LARGE SCALE GENOMIC DNA]</scope>
    <source>
        <strain evidence="3 4">DSM 53668</strain>
    </source>
</reference>
<dbReference type="Proteomes" id="UP000034883">
    <property type="component" value="Chromosome"/>
</dbReference>
<dbReference type="InterPro" id="IPR036380">
    <property type="entry name" value="Isochorismatase-like_sf"/>
</dbReference>
<dbReference type="InterPro" id="IPR016291">
    <property type="entry name" value="Isochorismatase"/>
</dbReference>
<evidence type="ECO:0000313" key="3">
    <source>
        <dbReference type="EMBL" id="AKF08721.1"/>
    </source>
</evidence>
<evidence type="ECO:0000313" key="4">
    <source>
        <dbReference type="Proteomes" id="UP000034883"/>
    </source>
</evidence>
<dbReference type="OrthoDB" id="9807387at2"/>
<feature type="domain" description="Isochorismatase-like" evidence="2">
    <location>
        <begin position="31"/>
        <end position="204"/>
    </location>
</feature>